<evidence type="ECO:0000256" key="5">
    <source>
        <dbReference type="ARBA" id="ARBA00022825"/>
    </source>
</evidence>
<dbReference type="GO" id="GO:0004252">
    <property type="term" value="F:serine-type endopeptidase activity"/>
    <property type="evidence" value="ECO:0007669"/>
    <property type="project" value="InterPro"/>
</dbReference>
<keyword evidence="10" id="KW-1185">Reference proteome</keyword>
<dbReference type="Proteomes" id="UP000185696">
    <property type="component" value="Unassembled WGS sequence"/>
</dbReference>
<keyword evidence="1" id="KW-0344">Guanine-nucleotide releasing factor</keyword>
<protein>
    <recommendedName>
        <fullName evidence="11">Alpha-tubulin suppressor-like RCC1 family protein</fullName>
    </recommendedName>
</protein>
<evidence type="ECO:0000256" key="4">
    <source>
        <dbReference type="ARBA" id="ARBA00022801"/>
    </source>
</evidence>
<evidence type="ECO:0000256" key="6">
    <source>
        <dbReference type="SAM" id="MobiDB-lite"/>
    </source>
</evidence>
<dbReference type="GO" id="GO:0005737">
    <property type="term" value="C:cytoplasm"/>
    <property type="evidence" value="ECO:0007669"/>
    <property type="project" value="TreeGrafter"/>
</dbReference>
<organism evidence="9 10">
    <name type="scientific">Actinophytocola xinjiangensis</name>
    <dbReference type="NCBI Taxonomy" id="485602"/>
    <lineage>
        <taxon>Bacteria</taxon>
        <taxon>Bacillati</taxon>
        <taxon>Actinomycetota</taxon>
        <taxon>Actinomycetes</taxon>
        <taxon>Pseudonocardiales</taxon>
        <taxon>Pseudonocardiaceae</taxon>
    </lineage>
</organism>
<dbReference type="InterPro" id="IPR023828">
    <property type="entry name" value="Peptidase_S8_Ser-AS"/>
</dbReference>
<dbReference type="InterPro" id="IPR051553">
    <property type="entry name" value="Ran_GTPase-activating"/>
</dbReference>
<evidence type="ECO:0008006" key="11">
    <source>
        <dbReference type="Google" id="ProtNLM"/>
    </source>
</evidence>
<dbReference type="GO" id="GO:0005085">
    <property type="term" value="F:guanyl-nucleotide exchange factor activity"/>
    <property type="evidence" value="ECO:0007669"/>
    <property type="project" value="TreeGrafter"/>
</dbReference>
<dbReference type="PROSITE" id="PS00626">
    <property type="entry name" value="RCC1_2"/>
    <property type="match status" value="1"/>
</dbReference>
<dbReference type="PANTHER" id="PTHR45982">
    <property type="entry name" value="REGULATOR OF CHROMOSOME CONDENSATION"/>
    <property type="match status" value="1"/>
</dbReference>
<evidence type="ECO:0000256" key="1">
    <source>
        <dbReference type="ARBA" id="ARBA00022658"/>
    </source>
</evidence>
<dbReference type="InterPro" id="IPR036852">
    <property type="entry name" value="Peptidase_S8/S53_dom_sf"/>
</dbReference>
<evidence type="ECO:0000313" key="9">
    <source>
        <dbReference type="EMBL" id="OLF11161.1"/>
    </source>
</evidence>
<dbReference type="SUPFAM" id="SSF52743">
    <property type="entry name" value="Subtilisin-like"/>
    <property type="match status" value="1"/>
</dbReference>
<dbReference type="Pfam" id="PF00082">
    <property type="entry name" value="Peptidase_S8"/>
    <property type="match status" value="1"/>
</dbReference>
<evidence type="ECO:0000256" key="2">
    <source>
        <dbReference type="ARBA" id="ARBA00022670"/>
    </source>
</evidence>
<dbReference type="PROSITE" id="PS50012">
    <property type="entry name" value="RCC1_3"/>
    <property type="match status" value="6"/>
</dbReference>
<dbReference type="Pfam" id="PF25390">
    <property type="entry name" value="WD40_RLD"/>
    <property type="match status" value="1"/>
</dbReference>
<evidence type="ECO:0000313" key="10">
    <source>
        <dbReference type="Proteomes" id="UP000185696"/>
    </source>
</evidence>
<evidence type="ECO:0000259" key="7">
    <source>
        <dbReference type="Pfam" id="PF00082"/>
    </source>
</evidence>
<dbReference type="Pfam" id="PF00415">
    <property type="entry name" value="RCC1"/>
    <property type="match status" value="2"/>
</dbReference>
<dbReference type="PANTHER" id="PTHR45982:SF1">
    <property type="entry name" value="REGULATOR OF CHROMOSOME CONDENSATION"/>
    <property type="match status" value="1"/>
</dbReference>
<dbReference type="EMBL" id="MSIF01000005">
    <property type="protein sequence ID" value="OLF11161.1"/>
    <property type="molecule type" value="Genomic_DNA"/>
</dbReference>
<evidence type="ECO:0000259" key="8">
    <source>
        <dbReference type="Pfam" id="PF25390"/>
    </source>
</evidence>
<dbReference type="InterPro" id="IPR000209">
    <property type="entry name" value="Peptidase_S8/S53_dom"/>
</dbReference>
<dbReference type="InterPro" id="IPR009091">
    <property type="entry name" value="RCC1/BLIP-II"/>
</dbReference>
<accession>A0A7Z0WPP2</accession>
<comment type="caution">
    <text evidence="9">The sequence shown here is derived from an EMBL/GenBank/DDBJ whole genome shotgun (WGS) entry which is preliminary data.</text>
</comment>
<dbReference type="GO" id="GO:0006508">
    <property type="term" value="P:proteolysis"/>
    <property type="evidence" value="ECO:0007669"/>
    <property type="project" value="UniProtKB-KW"/>
</dbReference>
<gene>
    <name evidence="9" type="ORF">BLA60_14345</name>
</gene>
<keyword evidence="5" id="KW-0720">Serine protease</keyword>
<proteinExistence type="predicted"/>
<feature type="domain" description="RCC1-like" evidence="8">
    <location>
        <begin position="159"/>
        <end position="431"/>
    </location>
</feature>
<keyword evidence="3" id="KW-0677">Repeat</keyword>
<dbReference type="InterPro" id="IPR058923">
    <property type="entry name" value="RCC1-like_dom"/>
</dbReference>
<sequence length="863" mass="87003">MAVKFRADRDVHVRAGQPVARDGSETAALRDILARYPGTVFTRSQPQSEAAVDAERERLEARSGRELPDLNSWFDVSVGGDIEPLLAELNALPSVELAMARPDHAITAPADPLQSTQVYRTGVSPNSGIDADFAHALPGGKGAGITITDVEAGGRDSAAQSFGSIASGDAHSLMVAKIGTSEVGTVRAWGAGSSGQLGLGTTTGSPVFMAVPGLTDVTAVAAGANFSMALKSDNTVWTWGANGNGQLGNGTTTNSTVPVQVSGLTSVTAIAAGGDFAVAVRSDGTMRAWGANASGQLGDGTTTQRLTPVTVSGVSGISTAPGAVAAGASHTLAVRTTGALQAWGANASGQLGRDPATTPSSSTALTVSGVSGATQVAAGSAASYARLSSGAVWSWGANASGQLGNGTTTTTFTPAAIPGLNTVRTVTAGGSAAAATLTDHSVRSWGLNSSGQLGTGGTTNASTPTSVFVSQGATQVAAGASQMLAVEYTPGLDTDPNTQTYVWAWGANGSGQLGTGNTTANTSPVRSAAMRNLWNTCHEDVATRPAPAGPPVRLQVIVGSPCLPAGGSLHGTASVGFVAADDDNGVGLNGLLPEARLQLVNGDDWQGSVALARTNSQPGDVIWFEVSVAGGPWEIWGPIYDEVVTATAAGITVVQPAGNGSLDLDGTDPWAEMLMGRPDSGSIIVGAGQPSSTMPWTEECDPADPHPAPRTVRDFSTYGTRVDVQGWGNCIASFGGLGPGRNDLTPTETDPNRMYWSNMNGTSGAAPMVVGAVGAVQGILTQSGPPLSPLEIRSLLKRTGAPQPATDTRHIGPLPDIRAAINDISGGVAAGTGHSLTLRSDGANGQLGDATTTNRPVRRRSAG</sequence>
<dbReference type="AlphaFoldDB" id="A0A7Z0WPP2"/>
<dbReference type="PROSITE" id="PS00138">
    <property type="entry name" value="SUBTILASE_SER"/>
    <property type="match status" value="1"/>
</dbReference>
<feature type="domain" description="Peptidase S8/S53" evidence="7">
    <location>
        <begin position="569"/>
        <end position="800"/>
    </location>
</feature>
<dbReference type="Gene3D" id="3.40.50.200">
    <property type="entry name" value="Peptidase S8/S53 domain"/>
    <property type="match status" value="1"/>
</dbReference>
<keyword evidence="4" id="KW-0378">Hydrolase</keyword>
<evidence type="ECO:0000256" key="3">
    <source>
        <dbReference type="ARBA" id="ARBA00022737"/>
    </source>
</evidence>
<name>A0A7Z0WPP2_9PSEU</name>
<feature type="region of interest" description="Disordered" evidence="6">
    <location>
        <begin position="835"/>
        <end position="863"/>
    </location>
</feature>
<dbReference type="SUPFAM" id="SSF50985">
    <property type="entry name" value="RCC1/BLIP-II"/>
    <property type="match status" value="1"/>
</dbReference>
<reference evidence="9 10" key="1">
    <citation type="submission" date="2016-12" db="EMBL/GenBank/DDBJ databases">
        <title>The draft genome sequence of Actinophytocola xinjiangensis.</title>
        <authorList>
            <person name="Wang W."/>
            <person name="Yuan L."/>
        </authorList>
    </citation>
    <scope>NUCLEOTIDE SEQUENCE [LARGE SCALE GENOMIC DNA]</scope>
    <source>
        <strain evidence="9 10">CGMCC 4.4663</strain>
    </source>
</reference>
<dbReference type="InterPro" id="IPR000408">
    <property type="entry name" value="Reg_chr_condens"/>
</dbReference>
<dbReference type="Gene3D" id="2.130.10.30">
    <property type="entry name" value="Regulator of chromosome condensation 1/beta-lactamase-inhibitor protein II"/>
    <property type="match status" value="2"/>
</dbReference>
<dbReference type="PRINTS" id="PR00633">
    <property type="entry name" value="RCCNDNSATION"/>
</dbReference>
<keyword evidence="2" id="KW-0645">Protease</keyword>